<proteinExistence type="predicted"/>
<protein>
    <submittedName>
        <fullName evidence="2">Site-specific integrase</fullName>
    </submittedName>
</protein>
<gene>
    <name evidence="2" type="ORF">QWJ08_21775</name>
</gene>
<comment type="caution">
    <text evidence="2">The sequence shown here is derived from an EMBL/GenBank/DDBJ whole genome shotgun (WGS) entry which is preliminary data.</text>
</comment>
<reference evidence="2" key="1">
    <citation type="submission" date="2024-05" db="EMBL/GenBank/DDBJ databases">
        <title>Genome Sequences of Four Agar- Degrading Marine Bacteria.</title>
        <authorList>
            <person name="Phillips E.K."/>
            <person name="Shaffer J.C."/>
            <person name="Henson M.W."/>
            <person name="Temperton B."/>
            <person name="Thrash C.J."/>
            <person name="Martin M.O."/>
        </authorList>
    </citation>
    <scope>NUCLEOTIDE SEQUENCE</scope>
    <source>
        <strain evidence="2">EKP203</strain>
    </source>
</reference>
<evidence type="ECO:0000313" key="2">
    <source>
        <dbReference type="EMBL" id="MDN2483989.1"/>
    </source>
</evidence>
<dbReference type="InterPro" id="IPR011010">
    <property type="entry name" value="DNA_brk_join_enz"/>
</dbReference>
<keyword evidence="3" id="KW-1185">Reference proteome</keyword>
<dbReference type="RefSeq" id="WP_182039534.1">
    <property type="nucleotide sequence ID" value="NZ_JAUEOZ010000003.1"/>
</dbReference>
<dbReference type="SUPFAM" id="SSF56349">
    <property type="entry name" value="DNA breaking-rejoining enzymes"/>
    <property type="match status" value="1"/>
</dbReference>
<dbReference type="InterPro" id="IPR013762">
    <property type="entry name" value="Integrase-like_cat_sf"/>
</dbReference>
<sequence>MKGRPIQKAEWKLLFKKNSPRNDEFNVVRLLPIKLALMCGMRELEIALLPMSLIVNSNGTLNEILVLPQAIAHKGKERPVIIPEELHADFELYLQVLRKYGINSWPHPSYCGFDPNSLFVVDESLTPYTTQCRGRTSSSKRVVAKGLNDHMDRLIKNAGLDVVGVNRKSLLRTFTIEAVRCKWSIQDVALMSGLSQDSVAQNLVMDVSQYSPLSNYFSERENRKNRVAKLRRRWTFEN</sequence>
<organism evidence="2 3">
    <name type="scientific">Vibrio agarivorans</name>
    <dbReference type="NCBI Taxonomy" id="153622"/>
    <lineage>
        <taxon>Bacteria</taxon>
        <taxon>Pseudomonadati</taxon>
        <taxon>Pseudomonadota</taxon>
        <taxon>Gammaproteobacteria</taxon>
        <taxon>Vibrionales</taxon>
        <taxon>Vibrionaceae</taxon>
        <taxon>Vibrio</taxon>
    </lineage>
</organism>
<dbReference type="Gene3D" id="1.10.443.10">
    <property type="entry name" value="Intergrase catalytic core"/>
    <property type="match status" value="1"/>
</dbReference>
<evidence type="ECO:0000313" key="3">
    <source>
        <dbReference type="Proteomes" id="UP001169719"/>
    </source>
</evidence>
<keyword evidence="1" id="KW-0233">DNA recombination</keyword>
<evidence type="ECO:0000256" key="1">
    <source>
        <dbReference type="ARBA" id="ARBA00023172"/>
    </source>
</evidence>
<name>A0ABT7Y7F8_9VIBR</name>
<dbReference type="Proteomes" id="UP001169719">
    <property type="component" value="Unassembled WGS sequence"/>
</dbReference>
<accession>A0ABT7Y7F8</accession>
<dbReference type="EMBL" id="JAUEOZ010000003">
    <property type="protein sequence ID" value="MDN2483989.1"/>
    <property type="molecule type" value="Genomic_DNA"/>
</dbReference>